<dbReference type="Gene3D" id="3.40.50.150">
    <property type="entry name" value="Vaccinia Virus protein VP39"/>
    <property type="match status" value="1"/>
</dbReference>
<sequence length="249" mass="26809">MSPAAASRQSVGPLGWFASEAGQGLLAVESAAMARVLAGIPALPWCWLGAPGAVPPETAGGRGVVLRRDGTDCHELRFGGAVRCALPLPLANESFGAVLLQHALDDGAATDELLGECERILAPGGTLWLAALNPWSPYRARWARTGLHAHVTGAWQASLRRAGFALDSVSLQWLGPRWRMDNGDVGVGMNDWLRAGIALSVSKRVHALLPPARRHSFRLQGAAHSRVSWRFEELRSEQLRRQAAALDRR</sequence>
<keyword evidence="2" id="KW-0489">Methyltransferase</keyword>
<dbReference type="InterPro" id="IPR029063">
    <property type="entry name" value="SAM-dependent_MTases_sf"/>
</dbReference>
<dbReference type="RefSeq" id="WP_187712478.1">
    <property type="nucleotide sequence ID" value="NZ_CP060820.1"/>
</dbReference>
<evidence type="ECO:0000313" key="3">
    <source>
        <dbReference type="Proteomes" id="UP000516018"/>
    </source>
</evidence>
<feature type="domain" description="Methyltransferase type 11" evidence="1">
    <location>
        <begin position="87"/>
        <end position="128"/>
    </location>
</feature>
<dbReference type="Pfam" id="PF08241">
    <property type="entry name" value="Methyltransf_11"/>
    <property type="match status" value="1"/>
</dbReference>
<evidence type="ECO:0000313" key="2">
    <source>
        <dbReference type="EMBL" id="QNP41041.1"/>
    </source>
</evidence>
<accession>A0A7H0FYC5</accession>
<dbReference type="GO" id="GO:0008757">
    <property type="term" value="F:S-adenosylmethionine-dependent methyltransferase activity"/>
    <property type="evidence" value="ECO:0007669"/>
    <property type="project" value="InterPro"/>
</dbReference>
<dbReference type="EMBL" id="CP060820">
    <property type="protein sequence ID" value="QNP41041.1"/>
    <property type="molecule type" value="Genomic_DNA"/>
</dbReference>
<proteinExistence type="predicted"/>
<protein>
    <submittedName>
        <fullName evidence="2">Methyltransferase domain-containing protein</fullName>
    </submittedName>
</protein>
<dbReference type="AlphaFoldDB" id="A0A7H0FYC5"/>
<gene>
    <name evidence="2" type="ORF">H8B22_02020</name>
</gene>
<dbReference type="InterPro" id="IPR013216">
    <property type="entry name" value="Methyltransf_11"/>
</dbReference>
<keyword evidence="3" id="KW-1185">Reference proteome</keyword>
<evidence type="ECO:0000259" key="1">
    <source>
        <dbReference type="Pfam" id="PF08241"/>
    </source>
</evidence>
<name>A0A7H0FYC5_9GAMM</name>
<dbReference type="Proteomes" id="UP000516018">
    <property type="component" value="Chromosome"/>
</dbReference>
<reference evidence="2 3" key="1">
    <citation type="submission" date="2020-08" db="EMBL/GenBank/DDBJ databases">
        <title>Lysobacter sp. II4 sp. nov., isolated from soil.</title>
        <authorList>
            <person name="Woo C.Y."/>
            <person name="Kim J."/>
        </authorList>
    </citation>
    <scope>NUCLEOTIDE SEQUENCE [LARGE SCALE GENOMIC DNA]</scope>
    <source>
        <strain evidence="2 3">II4</strain>
    </source>
</reference>
<dbReference type="GO" id="GO:0032259">
    <property type="term" value="P:methylation"/>
    <property type="evidence" value="ECO:0007669"/>
    <property type="project" value="UniProtKB-KW"/>
</dbReference>
<dbReference type="SUPFAM" id="SSF53335">
    <property type="entry name" value="S-adenosyl-L-methionine-dependent methyltransferases"/>
    <property type="match status" value="1"/>
</dbReference>
<organism evidence="2 3">
    <name type="scientific">Agrilutibacter terrestris</name>
    <dbReference type="NCBI Taxonomy" id="2865112"/>
    <lineage>
        <taxon>Bacteria</taxon>
        <taxon>Pseudomonadati</taxon>
        <taxon>Pseudomonadota</taxon>
        <taxon>Gammaproteobacteria</taxon>
        <taxon>Lysobacterales</taxon>
        <taxon>Lysobacteraceae</taxon>
        <taxon>Agrilutibacter</taxon>
    </lineage>
</organism>
<dbReference type="KEGG" id="lsx:H8B22_02020"/>
<keyword evidence="2" id="KW-0808">Transferase</keyword>